<proteinExistence type="predicted"/>
<accession>A0A4U0XN48</accession>
<gene>
    <name evidence="1" type="ORF">B0A49_00814</name>
</gene>
<name>A0A4U0XN48_9PEZI</name>
<evidence type="ECO:0000313" key="2">
    <source>
        <dbReference type="Proteomes" id="UP000308768"/>
    </source>
</evidence>
<sequence>MTLDIGLSVSLHLDVENSLESTQTRSYSLNHAVFMLSQFSVTRMSGTSKRPSIIIYRSANCKSNHIVEPHKRDAPIFLCTRIQENEDPLRTEKAEKPCTDCTITWMQASLEYPDGSYANANTSLWLHHTFLVNTNRVDSVCGADSPGERFFASGNEREAADITVNGQVEPLWQWNNVGMLVELMNQGATEQTAFLTITYEYVPSFPAQWYKVNPVWLDIQSCNGSEAPAQANATFALSMQPPWTSNFTGRITSMIGHLHDGGTHIEVTKNNTVICNCVATYGQNPAYTDAANSSMMNMPGMPASSMQHISSISTCDNGTVNVGDQFSVNAYYNTSQYSPMLNTDGSLTPIMGISLFYVAVNETGSTPTGTTTGSSSTSTGSSAVATSTSAAVAVNARTVLFAGSMVGVVTAFFM</sequence>
<dbReference type="OrthoDB" id="4142625at2759"/>
<comment type="caution">
    <text evidence="1">The sequence shown here is derived from an EMBL/GenBank/DDBJ whole genome shotgun (WGS) entry which is preliminary data.</text>
</comment>
<protein>
    <submittedName>
        <fullName evidence="1">Uncharacterized protein</fullName>
    </submittedName>
</protein>
<dbReference type="AlphaFoldDB" id="A0A4U0XN48"/>
<dbReference type="EMBL" id="NAJN01000127">
    <property type="protein sequence ID" value="TKA78782.1"/>
    <property type="molecule type" value="Genomic_DNA"/>
</dbReference>
<dbReference type="Proteomes" id="UP000308768">
    <property type="component" value="Unassembled WGS sequence"/>
</dbReference>
<keyword evidence="2" id="KW-1185">Reference proteome</keyword>
<reference evidence="1 2" key="1">
    <citation type="submission" date="2017-03" db="EMBL/GenBank/DDBJ databases">
        <title>Genomes of endolithic fungi from Antarctica.</title>
        <authorList>
            <person name="Coleine C."/>
            <person name="Masonjones S."/>
            <person name="Stajich J.E."/>
        </authorList>
    </citation>
    <scope>NUCLEOTIDE SEQUENCE [LARGE SCALE GENOMIC DNA]</scope>
    <source>
        <strain evidence="1 2">CCFEE 5187</strain>
    </source>
</reference>
<organism evidence="1 2">
    <name type="scientific">Cryomyces minteri</name>
    <dbReference type="NCBI Taxonomy" id="331657"/>
    <lineage>
        <taxon>Eukaryota</taxon>
        <taxon>Fungi</taxon>
        <taxon>Dikarya</taxon>
        <taxon>Ascomycota</taxon>
        <taxon>Pezizomycotina</taxon>
        <taxon>Dothideomycetes</taxon>
        <taxon>Dothideomycetes incertae sedis</taxon>
        <taxon>Cryomyces</taxon>
    </lineage>
</organism>
<evidence type="ECO:0000313" key="1">
    <source>
        <dbReference type="EMBL" id="TKA78782.1"/>
    </source>
</evidence>